<dbReference type="RefSeq" id="WP_377765334.1">
    <property type="nucleotide sequence ID" value="NZ_JBHULB010000006.1"/>
</dbReference>
<gene>
    <name evidence="2" type="ORF">ACFSQJ_02710</name>
</gene>
<dbReference type="Proteomes" id="UP001597526">
    <property type="component" value="Unassembled WGS sequence"/>
</dbReference>
<evidence type="ECO:0000256" key="1">
    <source>
        <dbReference type="SAM" id="SignalP"/>
    </source>
</evidence>
<feature type="chain" id="PRO_5046991552" evidence="1">
    <location>
        <begin position="22"/>
        <end position="108"/>
    </location>
</feature>
<dbReference type="EMBL" id="JBHULB010000006">
    <property type="protein sequence ID" value="MFD2585824.1"/>
    <property type="molecule type" value="Genomic_DNA"/>
</dbReference>
<evidence type="ECO:0000313" key="3">
    <source>
        <dbReference type="Proteomes" id="UP001597526"/>
    </source>
</evidence>
<keyword evidence="3" id="KW-1185">Reference proteome</keyword>
<organism evidence="2 3">
    <name type="scientific">Croceitalea marina</name>
    <dbReference type="NCBI Taxonomy" id="1775166"/>
    <lineage>
        <taxon>Bacteria</taxon>
        <taxon>Pseudomonadati</taxon>
        <taxon>Bacteroidota</taxon>
        <taxon>Flavobacteriia</taxon>
        <taxon>Flavobacteriales</taxon>
        <taxon>Flavobacteriaceae</taxon>
        <taxon>Croceitalea</taxon>
    </lineage>
</organism>
<name>A0ABW5MRQ4_9FLAO</name>
<keyword evidence="1" id="KW-0732">Signal</keyword>
<comment type="caution">
    <text evidence="2">The sequence shown here is derived from an EMBL/GenBank/DDBJ whole genome shotgun (WGS) entry which is preliminary data.</text>
</comment>
<reference evidence="3" key="1">
    <citation type="journal article" date="2019" name="Int. J. Syst. Evol. Microbiol.">
        <title>The Global Catalogue of Microorganisms (GCM) 10K type strain sequencing project: providing services to taxonomists for standard genome sequencing and annotation.</title>
        <authorList>
            <consortium name="The Broad Institute Genomics Platform"/>
            <consortium name="The Broad Institute Genome Sequencing Center for Infectious Disease"/>
            <person name="Wu L."/>
            <person name="Ma J."/>
        </authorList>
    </citation>
    <scope>NUCLEOTIDE SEQUENCE [LARGE SCALE GENOMIC DNA]</scope>
    <source>
        <strain evidence="3">KCTC 52368</strain>
    </source>
</reference>
<protein>
    <submittedName>
        <fullName evidence="2">Uncharacterized protein</fullName>
    </submittedName>
</protein>
<accession>A0ABW5MRQ4</accession>
<sequence>MRKISLVLVAALLLSVSNVVANDYNPENPTKRISFQIHKMLKDNSFNISDDLTADVKFIINGEGEIVVLSVTTSNETLEGFVKGRLNYKKVDNAQEGRVYTVPVRIEA</sequence>
<proteinExistence type="predicted"/>
<feature type="signal peptide" evidence="1">
    <location>
        <begin position="1"/>
        <end position="21"/>
    </location>
</feature>
<evidence type="ECO:0000313" key="2">
    <source>
        <dbReference type="EMBL" id="MFD2585824.1"/>
    </source>
</evidence>